<dbReference type="EC" id="4.2.1.17" evidence="1"/>
<dbReference type="NCBIfam" id="NF042431">
    <property type="entry name" value="EnCoAhydt_DpgB"/>
    <property type="match status" value="1"/>
</dbReference>
<accession>A0ABW0ATD6</accession>
<dbReference type="SUPFAM" id="SSF52096">
    <property type="entry name" value="ClpP/crotonase"/>
    <property type="match status" value="1"/>
</dbReference>
<keyword evidence="1" id="KW-0456">Lyase</keyword>
<dbReference type="RefSeq" id="WP_344486188.1">
    <property type="nucleotide sequence ID" value="NZ_BAAASB010000034.1"/>
</dbReference>
<dbReference type="GO" id="GO:0004300">
    <property type="term" value="F:enoyl-CoA hydratase activity"/>
    <property type="evidence" value="ECO:0007669"/>
    <property type="project" value="UniProtKB-EC"/>
</dbReference>
<protein>
    <submittedName>
        <fullName evidence="1">Enoyl-CoA-hydratase DpgB</fullName>
        <ecNumber evidence="1">4.2.1.17</ecNumber>
    </submittedName>
</protein>
<dbReference type="EMBL" id="JBHSKP010000041">
    <property type="protein sequence ID" value="MFC5156772.1"/>
    <property type="molecule type" value="Genomic_DNA"/>
</dbReference>
<sequence length="233" mass="24436">MTTTDDFTAVRPQLRIDGAEPLSRELIARVQAFADQAEEAGPDSVAVLRLTGDAPADAPVGVPADGVSIALVNKWERALRRIERLSATTVAVVDGECGGTALETLLTTDLRLGTPDVWLRLPSGAGPGSAWPGMALYRLANQVGVARVRRAALFDTPVGAVDALELGLLDEIADDLDTAVAVALAVTPGRGADVAVRRQLLLEATTTTFEEALGRHLAACDRVLRRGAHASES</sequence>
<dbReference type="Proteomes" id="UP001596160">
    <property type="component" value="Unassembled WGS sequence"/>
</dbReference>
<dbReference type="InterPro" id="IPR053545">
    <property type="entry name" value="Enoyl-CoA_hydratase-like"/>
</dbReference>
<dbReference type="CDD" id="cd06558">
    <property type="entry name" value="crotonase-like"/>
    <property type="match status" value="1"/>
</dbReference>
<dbReference type="InterPro" id="IPR029045">
    <property type="entry name" value="ClpP/crotonase-like_dom_sf"/>
</dbReference>
<organism evidence="1 2">
    <name type="scientific">Streptomyces amakusaensis</name>
    <dbReference type="NCBI Taxonomy" id="67271"/>
    <lineage>
        <taxon>Bacteria</taxon>
        <taxon>Bacillati</taxon>
        <taxon>Actinomycetota</taxon>
        <taxon>Actinomycetes</taxon>
        <taxon>Kitasatosporales</taxon>
        <taxon>Streptomycetaceae</taxon>
        <taxon>Streptomyces</taxon>
    </lineage>
</organism>
<gene>
    <name evidence="1" type="primary">dpgB</name>
    <name evidence="1" type="ORF">ACFPRH_34160</name>
</gene>
<evidence type="ECO:0000313" key="1">
    <source>
        <dbReference type="EMBL" id="MFC5156772.1"/>
    </source>
</evidence>
<proteinExistence type="predicted"/>
<comment type="caution">
    <text evidence="1">The sequence shown here is derived from an EMBL/GenBank/DDBJ whole genome shotgun (WGS) entry which is preliminary data.</text>
</comment>
<dbReference type="Gene3D" id="3.90.226.10">
    <property type="entry name" value="2-enoyl-CoA Hydratase, Chain A, domain 1"/>
    <property type="match status" value="1"/>
</dbReference>
<name>A0ABW0ATD6_9ACTN</name>
<reference evidence="2" key="1">
    <citation type="journal article" date="2019" name="Int. J. Syst. Evol. Microbiol.">
        <title>The Global Catalogue of Microorganisms (GCM) 10K type strain sequencing project: providing services to taxonomists for standard genome sequencing and annotation.</title>
        <authorList>
            <consortium name="The Broad Institute Genomics Platform"/>
            <consortium name="The Broad Institute Genome Sequencing Center for Infectious Disease"/>
            <person name="Wu L."/>
            <person name="Ma J."/>
        </authorList>
    </citation>
    <scope>NUCLEOTIDE SEQUENCE [LARGE SCALE GENOMIC DNA]</scope>
    <source>
        <strain evidence="2">PCU 266</strain>
    </source>
</reference>
<keyword evidence="2" id="KW-1185">Reference proteome</keyword>
<evidence type="ECO:0000313" key="2">
    <source>
        <dbReference type="Proteomes" id="UP001596160"/>
    </source>
</evidence>